<dbReference type="InterPro" id="IPR007015">
    <property type="entry name" value="DNA_pol_V/MYBBP1A"/>
</dbReference>
<keyword evidence="6" id="KW-1185">Reference proteome</keyword>
<proteinExistence type="inferred from homology"/>
<reference evidence="5 6" key="1">
    <citation type="submission" date="2022-12" db="EMBL/GenBank/DDBJ databases">
        <title>Chromosome-level genome of Tegillarca granosa.</title>
        <authorList>
            <person name="Kim J."/>
        </authorList>
    </citation>
    <scope>NUCLEOTIDE SEQUENCE [LARGE SCALE GENOMIC DNA]</scope>
    <source>
        <strain evidence="5">Teg-2019</strain>
        <tissue evidence="5">Adductor muscle</tissue>
    </source>
</reference>
<keyword evidence="3" id="KW-0539">Nucleus</keyword>
<accession>A0ABQ9F9G8</accession>
<evidence type="ECO:0000256" key="3">
    <source>
        <dbReference type="ARBA" id="ARBA00023242"/>
    </source>
</evidence>
<feature type="region of interest" description="Disordered" evidence="4">
    <location>
        <begin position="692"/>
        <end position="801"/>
    </location>
</feature>
<protein>
    <recommendedName>
        <fullName evidence="7">Myb-binding protein 1A</fullName>
    </recommendedName>
</protein>
<dbReference type="Pfam" id="PF04931">
    <property type="entry name" value="DNA_pol_phi"/>
    <property type="match status" value="1"/>
</dbReference>
<dbReference type="PANTHER" id="PTHR13213">
    <property type="entry name" value="MYB-BINDING PROTEIN 1A FAMILY MEMBER"/>
    <property type="match status" value="1"/>
</dbReference>
<dbReference type="EMBL" id="JARBDR010000440">
    <property type="protein sequence ID" value="KAJ8312866.1"/>
    <property type="molecule type" value="Genomic_DNA"/>
</dbReference>
<evidence type="ECO:0000313" key="6">
    <source>
        <dbReference type="Proteomes" id="UP001217089"/>
    </source>
</evidence>
<feature type="compositionally biased region" description="Acidic residues" evidence="4">
    <location>
        <begin position="754"/>
        <end position="777"/>
    </location>
</feature>
<feature type="compositionally biased region" description="Acidic residues" evidence="4">
    <location>
        <begin position="696"/>
        <end position="720"/>
    </location>
</feature>
<sequence>MDMKQEKSSHNALKVDQNVLDSFWVLAESNKKNINETTKGLVNVLMSKQKTKASEEMEGDLKYSVNRLVKGLASSRESARQGYSVALCQILRTFEVVTVKDIMDCVEKHLKYTNNMSKSEKGSIFLGKTLVYLSLIKSGLLKKASHKEIKTVVKQLRQMYRKKSYLQQICTSALVLCIQQVDEEVFKESIWPEVESDMKQGWDSCTPDNLMLLMTCRKCQSAMVNKKFLKEHWGSSKIICENNYPHLSRIIADSCSCYPVIHLVVDDIIREVTNKTESPLETFWKHCTSDLFGKHQTREINTGMYVLAQLVPLIKSADDVESLFSSSVMSTMMRNSNTKFKATNPLYQAAVNVMNKLTEFVKLPTTEGDVQMAIIRLLWEDQGRQYITKHIDNMIQNLSPEGAKALGQYMMKSFSDGISHNKSSSEPQEPGKLWDIVSEIRTLVTIPSTITDHQWQSELLQFLVLHSFWKVNKPVSTVKYCDKTIEKLDERLQKKFQDNLLKALHNLLIFKTEKSKVSSLNAYIDTVHSLVQYVKTLLEHGEEIVPVPKISKEVLESWNTAFKLLNDIHEKNASSETSGSGDVNLCRAFELLTMFYMLQLFFDASNSVTVLQDMQICYQKVFPIATKGRKAKKSQGDEEPDWIAVITELLLSMMSQGSSLARMTAKSVFGYLTSHVTPEALGLITDVLKTEKSDNAEDEGQLSFEDDDMDEEMNDEDNAFTEEFGNSLNNDINMSDDEKSDDVDDDSNGANEDDKGDDDSSSSDDEDDSEEEEDVDEEFRKSVKDALGGAAASDEEDEDCR</sequence>
<evidence type="ECO:0000256" key="4">
    <source>
        <dbReference type="SAM" id="MobiDB-lite"/>
    </source>
</evidence>
<organism evidence="5 6">
    <name type="scientific">Tegillarca granosa</name>
    <name type="common">Malaysian cockle</name>
    <name type="synonym">Anadara granosa</name>
    <dbReference type="NCBI Taxonomy" id="220873"/>
    <lineage>
        <taxon>Eukaryota</taxon>
        <taxon>Metazoa</taxon>
        <taxon>Spiralia</taxon>
        <taxon>Lophotrochozoa</taxon>
        <taxon>Mollusca</taxon>
        <taxon>Bivalvia</taxon>
        <taxon>Autobranchia</taxon>
        <taxon>Pteriomorphia</taxon>
        <taxon>Arcoida</taxon>
        <taxon>Arcoidea</taxon>
        <taxon>Arcidae</taxon>
        <taxon>Tegillarca</taxon>
    </lineage>
</organism>
<comment type="subcellular location">
    <subcellularLocation>
        <location evidence="1">Nucleus</location>
    </subcellularLocation>
</comment>
<gene>
    <name evidence="5" type="ORF">KUTeg_010239</name>
</gene>
<evidence type="ECO:0000313" key="5">
    <source>
        <dbReference type="EMBL" id="KAJ8312866.1"/>
    </source>
</evidence>
<dbReference type="SUPFAM" id="SSF48371">
    <property type="entry name" value="ARM repeat"/>
    <property type="match status" value="1"/>
</dbReference>
<comment type="similarity">
    <text evidence="2">Belongs to the MYBBP1A family.</text>
</comment>
<feature type="compositionally biased region" description="Polar residues" evidence="4">
    <location>
        <begin position="724"/>
        <end position="733"/>
    </location>
</feature>
<evidence type="ECO:0000256" key="2">
    <source>
        <dbReference type="ARBA" id="ARBA00006809"/>
    </source>
</evidence>
<dbReference type="PANTHER" id="PTHR13213:SF2">
    <property type="entry name" value="MYB-BINDING PROTEIN 1A"/>
    <property type="match status" value="1"/>
</dbReference>
<evidence type="ECO:0000256" key="1">
    <source>
        <dbReference type="ARBA" id="ARBA00004123"/>
    </source>
</evidence>
<evidence type="ECO:0008006" key="7">
    <source>
        <dbReference type="Google" id="ProtNLM"/>
    </source>
</evidence>
<feature type="compositionally biased region" description="Acidic residues" evidence="4">
    <location>
        <begin position="734"/>
        <end position="747"/>
    </location>
</feature>
<name>A0ABQ9F9G8_TEGGR</name>
<dbReference type="InterPro" id="IPR016024">
    <property type="entry name" value="ARM-type_fold"/>
</dbReference>
<dbReference type="Proteomes" id="UP001217089">
    <property type="component" value="Unassembled WGS sequence"/>
</dbReference>
<comment type="caution">
    <text evidence="5">The sequence shown here is derived from an EMBL/GenBank/DDBJ whole genome shotgun (WGS) entry which is preliminary data.</text>
</comment>